<proteinExistence type="predicted"/>
<evidence type="ECO:0000256" key="1">
    <source>
        <dbReference type="ARBA" id="ARBA00022741"/>
    </source>
</evidence>
<dbReference type="PANTHER" id="PTHR43158">
    <property type="entry name" value="SKFA PEPTIDE EXPORT ATP-BINDING PROTEIN SKFE"/>
    <property type="match status" value="1"/>
</dbReference>
<protein>
    <submittedName>
        <fullName evidence="4">ABC-type multidrug transport system ATPase subunit</fullName>
    </submittedName>
</protein>
<evidence type="ECO:0000259" key="3">
    <source>
        <dbReference type="Pfam" id="PF00005"/>
    </source>
</evidence>
<dbReference type="RefSeq" id="WP_184814384.1">
    <property type="nucleotide sequence ID" value="NZ_JACHJQ010000007.1"/>
</dbReference>
<gene>
    <name evidence="4" type="ORF">FHR82_006580</name>
</gene>
<evidence type="ECO:0000313" key="5">
    <source>
        <dbReference type="Proteomes" id="UP000520767"/>
    </source>
</evidence>
<dbReference type="GO" id="GO:0016887">
    <property type="term" value="F:ATP hydrolysis activity"/>
    <property type="evidence" value="ECO:0007669"/>
    <property type="project" value="InterPro"/>
</dbReference>
<dbReference type="InterPro" id="IPR003439">
    <property type="entry name" value="ABC_transporter-like_ATP-bd"/>
</dbReference>
<dbReference type="GO" id="GO:0005524">
    <property type="term" value="F:ATP binding"/>
    <property type="evidence" value="ECO:0007669"/>
    <property type="project" value="UniProtKB-KW"/>
</dbReference>
<dbReference type="PANTHER" id="PTHR43158:SF2">
    <property type="entry name" value="SKFA PEPTIDE EXPORT ATP-BINDING PROTEIN SKFE"/>
    <property type="match status" value="1"/>
</dbReference>
<dbReference type="EMBL" id="JACHJQ010000007">
    <property type="protein sequence ID" value="MBB4910322.1"/>
    <property type="molecule type" value="Genomic_DNA"/>
</dbReference>
<dbReference type="AlphaFoldDB" id="A0A7W7QB05"/>
<organism evidence="4 5">
    <name type="scientific">Actinophytocola algeriensis</name>
    <dbReference type="NCBI Taxonomy" id="1768010"/>
    <lineage>
        <taxon>Bacteria</taxon>
        <taxon>Bacillati</taxon>
        <taxon>Actinomycetota</taxon>
        <taxon>Actinomycetes</taxon>
        <taxon>Pseudonocardiales</taxon>
        <taxon>Pseudonocardiaceae</taxon>
    </lineage>
</organism>
<reference evidence="4 5" key="1">
    <citation type="submission" date="2020-08" db="EMBL/GenBank/DDBJ databases">
        <title>Genomic Encyclopedia of Type Strains, Phase III (KMG-III): the genomes of soil and plant-associated and newly described type strains.</title>
        <authorList>
            <person name="Whitman W."/>
        </authorList>
    </citation>
    <scope>NUCLEOTIDE SEQUENCE [LARGE SCALE GENOMIC DNA]</scope>
    <source>
        <strain evidence="4 5">CECT 8960</strain>
    </source>
</reference>
<accession>A0A7W7QB05</accession>
<keyword evidence="2" id="KW-0067">ATP-binding</keyword>
<sequence>MIEATGLGLRTRHGWVFRDVDLTVAAGEVAAVAGPSGSGRTMLLLALAGRARPSAGELRVGDAVSRPDIRRQVTVARATGAVELDPDLTVGDSRREAGLLFYGADLDRAEELAGLDLDSATVVGDLAPDDLALFSLALAAAGQPAALVLDDVDLRATPAQQHRIWAGLRAVAGTGIAVVASAVEVRQAGVVRTLRLGSDRAAV</sequence>
<name>A0A7W7QB05_9PSEU</name>
<dbReference type="Proteomes" id="UP000520767">
    <property type="component" value="Unassembled WGS sequence"/>
</dbReference>
<evidence type="ECO:0000256" key="2">
    <source>
        <dbReference type="ARBA" id="ARBA00022840"/>
    </source>
</evidence>
<evidence type="ECO:0000313" key="4">
    <source>
        <dbReference type="EMBL" id="MBB4910322.1"/>
    </source>
</evidence>
<dbReference type="Gene3D" id="3.40.50.300">
    <property type="entry name" value="P-loop containing nucleotide triphosphate hydrolases"/>
    <property type="match status" value="1"/>
</dbReference>
<dbReference type="InterPro" id="IPR027417">
    <property type="entry name" value="P-loop_NTPase"/>
</dbReference>
<dbReference type="SUPFAM" id="SSF52540">
    <property type="entry name" value="P-loop containing nucleoside triphosphate hydrolases"/>
    <property type="match status" value="1"/>
</dbReference>
<comment type="caution">
    <text evidence="4">The sequence shown here is derived from an EMBL/GenBank/DDBJ whole genome shotgun (WGS) entry which is preliminary data.</text>
</comment>
<feature type="domain" description="ABC transporter" evidence="3">
    <location>
        <begin position="18"/>
        <end position="151"/>
    </location>
</feature>
<dbReference type="Pfam" id="PF00005">
    <property type="entry name" value="ABC_tran"/>
    <property type="match status" value="1"/>
</dbReference>
<keyword evidence="1" id="KW-0547">Nucleotide-binding</keyword>
<keyword evidence="5" id="KW-1185">Reference proteome</keyword>